<dbReference type="InterPro" id="IPR057720">
    <property type="entry name" value="RRM_YTH1"/>
</dbReference>
<dbReference type="Pfam" id="PF25701">
    <property type="entry name" value="RRM_YTH1"/>
    <property type="match status" value="1"/>
</dbReference>
<feature type="compositionally biased region" description="Low complexity" evidence="1">
    <location>
        <begin position="328"/>
        <end position="356"/>
    </location>
</feature>
<dbReference type="PANTHER" id="PTHR12357">
    <property type="entry name" value="YTH YT521-B HOMOLOGY DOMAIN-CONTAINING"/>
    <property type="match status" value="1"/>
</dbReference>
<dbReference type="InterPro" id="IPR012677">
    <property type="entry name" value="Nucleotide-bd_a/b_plait_sf"/>
</dbReference>
<evidence type="ECO:0000259" key="2">
    <source>
        <dbReference type="PROSITE" id="PS50882"/>
    </source>
</evidence>
<dbReference type="InterPro" id="IPR045168">
    <property type="entry name" value="YTH_prot"/>
</dbReference>
<protein>
    <submittedName>
        <fullName evidence="3">Zinc finger CCCH domain-containing protein 45</fullName>
    </submittedName>
</protein>
<feature type="region of interest" description="Disordered" evidence="1">
    <location>
        <begin position="513"/>
        <end position="547"/>
    </location>
</feature>
<dbReference type="Pfam" id="PF04146">
    <property type="entry name" value="YTH"/>
    <property type="match status" value="1"/>
</dbReference>
<dbReference type="SMART" id="SM00360">
    <property type="entry name" value="RRM"/>
    <property type="match status" value="1"/>
</dbReference>
<dbReference type="GO" id="GO:1990247">
    <property type="term" value="F:N6-methyladenosine-containing RNA reader activity"/>
    <property type="evidence" value="ECO:0007669"/>
    <property type="project" value="TreeGrafter"/>
</dbReference>
<dbReference type="CDD" id="cd21134">
    <property type="entry name" value="YTH"/>
    <property type="match status" value="1"/>
</dbReference>
<dbReference type="GO" id="GO:0000381">
    <property type="term" value="P:regulation of alternative mRNA splicing, via spliceosome"/>
    <property type="evidence" value="ECO:0007669"/>
    <property type="project" value="TreeGrafter"/>
</dbReference>
<dbReference type="SUPFAM" id="SSF54928">
    <property type="entry name" value="RNA-binding domain, RBD"/>
    <property type="match status" value="1"/>
</dbReference>
<feature type="compositionally biased region" description="Low complexity" evidence="1">
    <location>
        <begin position="363"/>
        <end position="386"/>
    </location>
</feature>
<evidence type="ECO:0000313" key="4">
    <source>
        <dbReference type="Proteomes" id="UP001301769"/>
    </source>
</evidence>
<dbReference type="AlphaFoldDB" id="A0AAN6YA29"/>
<dbReference type="Gene3D" id="3.10.590.10">
    <property type="entry name" value="ph1033 like domains"/>
    <property type="match status" value="1"/>
</dbReference>
<dbReference type="CDD" id="cd00590">
    <property type="entry name" value="RRM_SF"/>
    <property type="match status" value="1"/>
</dbReference>
<dbReference type="GO" id="GO:0005654">
    <property type="term" value="C:nucleoplasm"/>
    <property type="evidence" value="ECO:0007669"/>
    <property type="project" value="TreeGrafter"/>
</dbReference>
<feature type="domain" description="YTH" evidence="2">
    <location>
        <begin position="398"/>
        <end position="604"/>
    </location>
</feature>
<dbReference type="EMBL" id="MU858120">
    <property type="protein sequence ID" value="KAK4212852.1"/>
    <property type="molecule type" value="Genomic_DNA"/>
</dbReference>
<proteinExistence type="predicted"/>
<accession>A0AAN6YA29</accession>
<organism evidence="3 4">
    <name type="scientific">Rhypophila decipiens</name>
    <dbReference type="NCBI Taxonomy" id="261697"/>
    <lineage>
        <taxon>Eukaryota</taxon>
        <taxon>Fungi</taxon>
        <taxon>Dikarya</taxon>
        <taxon>Ascomycota</taxon>
        <taxon>Pezizomycotina</taxon>
        <taxon>Sordariomycetes</taxon>
        <taxon>Sordariomycetidae</taxon>
        <taxon>Sordariales</taxon>
        <taxon>Naviculisporaceae</taxon>
        <taxon>Rhypophila</taxon>
    </lineage>
</organism>
<dbReference type="InterPro" id="IPR007275">
    <property type="entry name" value="YTH_domain"/>
</dbReference>
<feature type="compositionally biased region" description="Polar residues" evidence="1">
    <location>
        <begin position="52"/>
        <end position="83"/>
    </location>
</feature>
<feature type="region of interest" description="Disordered" evidence="1">
    <location>
        <begin position="205"/>
        <end position="250"/>
    </location>
</feature>
<sequence length="648" mass="68576">MGDTTHQPGAPTEFPQPDVPAAPLAVSSTTGQSRPLVMSSSSGSLPFPPSHTLPSQYGSPQHGYTPQLQMAQPQSPSRTSPFNMSPMANALPQYGYVPGPYGQRGPAQRYQPQPLPAMTSPLAPVQFAGQNTMNMMPNQQYYAPQHAQMSHYYAGSFVVGQQPHPSAPPYYHQQVAHYTAQPAHTQAPLVSSQYIPPVIHQPDARLSPLHTTGQGANAGFSAEPDQGRSFLREGRPGIVRGPPRKPRQSGHAIWIGNLPPQTDLMNLVHHVCKEAAGLESLFLISKSNCAFANFKDEEACVAAQRKLHDSKFQSVRLVSRLRKSTVKGATGVTAPTGPAASSAPTGVGQEPEAAWEGGEGEETTGVTAPAGPAASSAPSGANTTGSHSPADGGSGPKDRFFVLKSLTVEDLELSVGTGIWATQSHNEETLNSAFASSDNVYLVFSANKSGEYFGYARMTSPINHDPAAAIQFAPTAPTSSEVELPKAIPTAATQFAPKGRIIDDSARGTIFWEVEREDRGGSTSEDDGPTGGDTGSAKSGDEGTGAEIKTWGKPFRLEWLSTVRLPFYRTRGLRNPWNSNREVKIARDGTELHPAVGRRLIGLFNQSLGPASNHAHVAGGFGGVAMPIQGPVMPAVTAVGFPPMQPGP</sequence>
<keyword evidence="4" id="KW-1185">Reference proteome</keyword>
<gene>
    <name evidence="3" type="ORF">QBC37DRAFT_465072</name>
</gene>
<reference evidence="3" key="2">
    <citation type="submission" date="2023-05" db="EMBL/GenBank/DDBJ databases">
        <authorList>
            <consortium name="Lawrence Berkeley National Laboratory"/>
            <person name="Steindorff A."/>
            <person name="Hensen N."/>
            <person name="Bonometti L."/>
            <person name="Westerberg I."/>
            <person name="Brannstrom I.O."/>
            <person name="Guillou S."/>
            <person name="Cros-Aarteil S."/>
            <person name="Calhoun S."/>
            <person name="Haridas S."/>
            <person name="Kuo A."/>
            <person name="Mondo S."/>
            <person name="Pangilinan J."/>
            <person name="Riley R."/>
            <person name="Labutti K."/>
            <person name="Andreopoulos B."/>
            <person name="Lipzen A."/>
            <person name="Chen C."/>
            <person name="Yanf M."/>
            <person name="Daum C."/>
            <person name="Ng V."/>
            <person name="Clum A."/>
            <person name="Ohm R."/>
            <person name="Martin F."/>
            <person name="Silar P."/>
            <person name="Natvig D."/>
            <person name="Lalanne C."/>
            <person name="Gautier V."/>
            <person name="Ament-Velasquez S.L."/>
            <person name="Kruys A."/>
            <person name="Hutchinson M.I."/>
            <person name="Powell A.J."/>
            <person name="Barry K."/>
            <person name="Miller A.N."/>
            <person name="Grigoriev I.V."/>
            <person name="Debuchy R."/>
            <person name="Gladieux P."/>
            <person name="Thoren M.H."/>
            <person name="Johannesson H."/>
        </authorList>
    </citation>
    <scope>NUCLEOTIDE SEQUENCE</scope>
    <source>
        <strain evidence="3">PSN293</strain>
    </source>
</reference>
<evidence type="ECO:0000313" key="3">
    <source>
        <dbReference type="EMBL" id="KAK4212852.1"/>
    </source>
</evidence>
<dbReference type="PROSITE" id="PS50882">
    <property type="entry name" value="YTH"/>
    <property type="match status" value="1"/>
</dbReference>
<dbReference type="PANTHER" id="PTHR12357:SF3">
    <property type="entry name" value="YTH DOMAIN-CONTAINING PROTEIN 1"/>
    <property type="match status" value="1"/>
</dbReference>
<reference evidence="3" key="1">
    <citation type="journal article" date="2023" name="Mol. Phylogenet. Evol.">
        <title>Genome-scale phylogeny and comparative genomics of the fungal order Sordariales.</title>
        <authorList>
            <person name="Hensen N."/>
            <person name="Bonometti L."/>
            <person name="Westerberg I."/>
            <person name="Brannstrom I.O."/>
            <person name="Guillou S."/>
            <person name="Cros-Aarteil S."/>
            <person name="Calhoun S."/>
            <person name="Haridas S."/>
            <person name="Kuo A."/>
            <person name="Mondo S."/>
            <person name="Pangilinan J."/>
            <person name="Riley R."/>
            <person name="LaButti K."/>
            <person name="Andreopoulos B."/>
            <person name="Lipzen A."/>
            <person name="Chen C."/>
            <person name="Yan M."/>
            <person name="Daum C."/>
            <person name="Ng V."/>
            <person name="Clum A."/>
            <person name="Steindorff A."/>
            <person name="Ohm R.A."/>
            <person name="Martin F."/>
            <person name="Silar P."/>
            <person name="Natvig D.O."/>
            <person name="Lalanne C."/>
            <person name="Gautier V."/>
            <person name="Ament-Velasquez S.L."/>
            <person name="Kruys A."/>
            <person name="Hutchinson M.I."/>
            <person name="Powell A.J."/>
            <person name="Barry K."/>
            <person name="Miller A.N."/>
            <person name="Grigoriev I.V."/>
            <person name="Debuchy R."/>
            <person name="Gladieux P."/>
            <person name="Hiltunen Thoren M."/>
            <person name="Johannesson H."/>
        </authorList>
    </citation>
    <scope>NUCLEOTIDE SEQUENCE</scope>
    <source>
        <strain evidence="3">PSN293</strain>
    </source>
</reference>
<dbReference type="InterPro" id="IPR035979">
    <property type="entry name" value="RBD_domain_sf"/>
</dbReference>
<dbReference type="GO" id="GO:0003729">
    <property type="term" value="F:mRNA binding"/>
    <property type="evidence" value="ECO:0007669"/>
    <property type="project" value="TreeGrafter"/>
</dbReference>
<feature type="region of interest" description="Disordered" evidence="1">
    <location>
        <begin position="328"/>
        <end position="396"/>
    </location>
</feature>
<dbReference type="GO" id="GO:0000398">
    <property type="term" value="P:mRNA splicing, via spliceosome"/>
    <property type="evidence" value="ECO:0007669"/>
    <property type="project" value="TreeGrafter"/>
</dbReference>
<dbReference type="Gene3D" id="3.30.70.330">
    <property type="match status" value="1"/>
</dbReference>
<evidence type="ECO:0000256" key="1">
    <source>
        <dbReference type="SAM" id="MobiDB-lite"/>
    </source>
</evidence>
<dbReference type="InterPro" id="IPR000504">
    <property type="entry name" value="RRM_dom"/>
</dbReference>
<comment type="caution">
    <text evidence="3">The sequence shown here is derived from an EMBL/GenBank/DDBJ whole genome shotgun (WGS) entry which is preliminary data.</text>
</comment>
<feature type="region of interest" description="Disordered" evidence="1">
    <location>
        <begin position="1"/>
        <end position="87"/>
    </location>
</feature>
<name>A0AAN6YA29_9PEZI</name>
<dbReference type="Proteomes" id="UP001301769">
    <property type="component" value="Unassembled WGS sequence"/>
</dbReference>
<feature type="compositionally biased region" description="Low complexity" evidence="1">
    <location>
        <begin position="33"/>
        <end position="45"/>
    </location>
</feature>